<sequence length="709" mass="72925">MGRHSLPDPEDSADEPPDEYAAEQLDRGDQFADRPGGGRHSDVGYPGSAEPSAVEPPGGSGYADRAYWSEGDLSDGAPYAGADDHAADYPARGPDEYPDFGSGLAGEESPGPESQAAPPPPPFRAAGHRGLGNWQGGHRSADGWRGVSIGVVVALVAVVVVVAGVIVWRFFGDALYHRSRTAAARCVGGKDTVAVIADPTIAERVKEFADSYNASAGPVGDKCVTVAVKAADSDAVIAGFIGRWPSELGGQPGLWIPGSSVSAARLSAATGKQTISDSRSLATSPVLLAIRPELQQPLSNQNWAALPQLQANPNSMAALNLPSWGSLRLAMPVAGNGDAAFLAGEAIAAASAPPGAPPTAGSGAVRTLMAAQPKLADESLTEAMNTLVKSGDAAAAPVHAVVTTEQQLFQRAQSLSDAKKMLSSWLPPGPVAIADYPAVLLNGSWLSQEQTTAASAFARYLQKPDQLAKLAKAGFRVNGVKPPSSPVMSFAALPAPLSIGDDGMRATLADTMATPSIGVAATIMLDQSMPTDDGGKTRLANVVAALQSRLKTLPPSAVIGLWTFDGHEGRSEVPTGPLADSVNGQPRSAALIAALDKQYSSNGGAVSFTTLRMIYQEVQANFRAGQANSILVITGGPHTDQTLDGPGLQDFIRTSADPAKPVAVNIIDFGADADRSTWEAVAQLSGGSYQNLATSAGPDLATALSIFLS</sequence>
<organism evidence="4 5">
    <name type="scientific">Mycobacterium pseudokansasii</name>
    <dbReference type="NCBI Taxonomy" id="2341080"/>
    <lineage>
        <taxon>Bacteria</taxon>
        <taxon>Bacillati</taxon>
        <taxon>Actinomycetota</taxon>
        <taxon>Actinomycetes</taxon>
        <taxon>Mycobacteriales</taxon>
        <taxon>Mycobacteriaceae</taxon>
        <taxon>Mycobacterium</taxon>
    </lineage>
</organism>
<dbReference type="InterPro" id="IPR002035">
    <property type="entry name" value="VWF_A"/>
</dbReference>
<evidence type="ECO:0000259" key="3">
    <source>
        <dbReference type="SMART" id="SM00327"/>
    </source>
</evidence>
<gene>
    <name evidence="4" type="ORF">LAUMK142_02930</name>
</gene>
<dbReference type="EMBL" id="UPHU01000001">
    <property type="protein sequence ID" value="VBA51071.1"/>
    <property type="molecule type" value="Genomic_DNA"/>
</dbReference>
<dbReference type="Gene3D" id="3.40.50.410">
    <property type="entry name" value="von Willebrand factor, type A domain"/>
    <property type="match status" value="1"/>
</dbReference>
<evidence type="ECO:0000256" key="1">
    <source>
        <dbReference type="SAM" id="MobiDB-lite"/>
    </source>
</evidence>
<keyword evidence="5" id="KW-1185">Reference proteome</keyword>
<evidence type="ECO:0000313" key="4">
    <source>
        <dbReference type="EMBL" id="VBA51071.1"/>
    </source>
</evidence>
<feature type="domain" description="VWFA" evidence="3">
    <location>
        <begin position="518"/>
        <end position="705"/>
    </location>
</feature>
<dbReference type="Pfam" id="PF13531">
    <property type="entry name" value="SBP_bac_11"/>
    <property type="match status" value="1"/>
</dbReference>
<evidence type="ECO:0000313" key="5">
    <source>
        <dbReference type="Proteomes" id="UP000268285"/>
    </source>
</evidence>
<dbReference type="SMART" id="SM00327">
    <property type="entry name" value="VWA"/>
    <property type="match status" value="1"/>
</dbReference>
<keyword evidence="2" id="KW-0812">Transmembrane</keyword>
<name>A0A498QXC3_9MYCO</name>
<reference evidence="4 5" key="1">
    <citation type="submission" date="2018-09" db="EMBL/GenBank/DDBJ databases">
        <authorList>
            <person name="Tagini F."/>
        </authorList>
    </citation>
    <scope>NUCLEOTIDE SEQUENCE [LARGE SCALE GENOMIC DNA]</scope>
    <source>
        <strain evidence="4 5">MK142</strain>
    </source>
</reference>
<dbReference type="RefSeq" id="WP_036403063.1">
    <property type="nucleotide sequence ID" value="NZ_JAIENV010000063.1"/>
</dbReference>
<dbReference type="AlphaFoldDB" id="A0A498QXC3"/>
<dbReference type="OrthoDB" id="5171781at2"/>
<protein>
    <recommendedName>
        <fullName evidence="3">VWFA domain-containing protein</fullName>
    </recommendedName>
</protein>
<dbReference type="InterPro" id="IPR036465">
    <property type="entry name" value="vWFA_dom_sf"/>
</dbReference>
<keyword evidence="2" id="KW-1133">Transmembrane helix</keyword>
<accession>A0A498QXC3</accession>
<dbReference type="SUPFAM" id="SSF53300">
    <property type="entry name" value="vWA-like"/>
    <property type="match status" value="1"/>
</dbReference>
<feature type="transmembrane region" description="Helical" evidence="2">
    <location>
        <begin position="147"/>
        <end position="171"/>
    </location>
</feature>
<feature type="compositionally biased region" description="Acidic residues" evidence="1">
    <location>
        <begin position="8"/>
        <end position="21"/>
    </location>
</feature>
<keyword evidence="2" id="KW-0472">Membrane</keyword>
<evidence type="ECO:0000256" key="2">
    <source>
        <dbReference type="SAM" id="Phobius"/>
    </source>
</evidence>
<dbReference type="Proteomes" id="UP000268285">
    <property type="component" value="Unassembled WGS sequence"/>
</dbReference>
<feature type="region of interest" description="Disordered" evidence="1">
    <location>
        <begin position="1"/>
        <end position="137"/>
    </location>
</feature>
<proteinExistence type="predicted"/>